<dbReference type="InterPro" id="IPR002018">
    <property type="entry name" value="CarbesteraseB"/>
</dbReference>
<dbReference type="SUPFAM" id="SSF53474">
    <property type="entry name" value="alpha/beta-Hydrolases"/>
    <property type="match status" value="1"/>
</dbReference>
<evidence type="ECO:0000259" key="4">
    <source>
        <dbReference type="Pfam" id="PF00135"/>
    </source>
</evidence>
<dbReference type="InterPro" id="IPR029058">
    <property type="entry name" value="AB_hydrolase_fold"/>
</dbReference>
<evidence type="ECO:0000256" key="3">
    <source>
        <dbReference type="RuleBase" id="RU361235"/>
    </source>
</evidence>
<dbReference type="AlphaFoldDB" id="A0A9P5HI59"/>
<reference evidence="5" key="1">
    <citation type="submission" date="2020-03" db="EMBL/GenBank/DDBJ databases">
        <title>Draft Genome Sequence of Cylindrodendrum hubeiense.</title>
        <authorList>
            <person name="Buettner E."/>
            <person name="Kellner H."/>
        </authorList>
    </citation>
    <scope>NUCLEOTIDE SEQUENCE</scope>
    <source>
        <strain evidence="5">IHI 201604</strain>
    </source>
</reference>
<keyword evidence="2 3" id="KW-0378">Hydrolase</keyword>
<dbReference type="OrthoDB" id="408631at2759"/>
<dbReference type="PANTHER" id="PTHR43918:SF4">
    <property type="entry name" value="CARBOXYLIC ESTER HYDROLASE"/>
    <property type="match status" value="1"/>
</dbReference>
<dbReference type="InterPro" id="IPR050654">
    <property type="entry name" value="AChE-related_enzymes"/>
</dbReference>
<name>A0A9P5HI59_9HYPO</name>
<feature type="domain" description="Carboxylesterase type B" evidence="4">
    <location>
        <begin position="5"/>
        <end position="382"/>
    </location>
</feature>
<organism evidence="5 6">
    <name type="scientific">Cylindrodendrum hubeiense</name>
    <dbReference type="NCBI Taxonomy" id="595255"/>
    <lineage>
        <taxon>Eukaryota</taxon>
        <taxon>Fungi</taxon>
        <taxon>Dikarya</taxon>
        <taxon>Ascomycota</taxon>
        <taxon>Pezizomycotina</taxon>
        <taxon>Sordariomycetes</taxon>
        <taxon>Hypocreomycetidae</taxon>
        <taxon>Hypocreales</taxon>
        <taxon>Nectriaceae</taxon>
        <taxon>Cylindrodendrum</taxon>
    </lineage>
</organism>
<dbReference type="Pfam" id="PF00135">
    <property type="entry name" value="COesterase"/>
    <property type="match status" value="1"/>
</dbReference>
<evidence type="ECO:0000256" key="2">
    <source>
        <dbReference type="ARBA" id="ARBA00022801"/>
    </source>
</evidence>
<dbReference type="PROSITE" id="PS00122">
    <property type="entry name" value="CARBOXYLESTERASE_B_1"/>
    <property type="match status" value="1"/>
</dbReference>
<dbReference type="EMBL" id="JAANBB010000020">
    <property type="protein sequence ID" value="KAF7555476.1"/>
    <property type="molecule type" value="Genomic_DNA"/>
</dbReference>
<dbReference type="Gene3D" id="3.40.50.1820">
    <property type="entry name" value="alpha/beta hydrolase"/>
    <property type="match status" value="1"/>
</dbReference>
<evidence type="ECO:0000256" key="1">
    <source>
        <dbReference type="ARBA" id="ARBA00005964"/>
    </source>
</evidence>
<dbReference type="GO" id="GO:0052689">
    <property type="term" value="F:carboxylic ester hydrolase activity"/>
    <property type="evidence" value="ECO:0007669"/>
    <property type="project" value="TreeGrafter"/>
</dbReference>
<dbReference type="Proteomes" id="UP000722485">
    <property type="component" value="Unassembled WGS sequence"/>
</dbReference>
<comment type="caution">
    <text evidence="5">The sequence shown here is derived from an EMBL/GenBank/DDBJ whole genome shotgun (WGS) entry which is preliminary data.</text>
</comment>
<accession>A0A9P5HI59</accession>
<evidence type="ECO:0000313" key="6">
    <source>
        <dbReference type="Proteomes" id="UP000722485"/>
    </source>
</evidence>
<protein>
    <recommendedName>
        <fullName evidence="3">Carboxylic ester hydrolase</fullName>
        <ecNumber evidence="3">3.1.1.-</ecNumber>
    </recommendedName>
</protein>
<evidence type="ECO:0000313" key="5">
    <source>
        <dbReference type="EMBL" id="KAF7555476.1"/>
    </source>
</evidence>
<dbReference type="EC" id="3.1.1.-" evidence="3"/>
<keyword evidence="6" id="KW-1185">Reference proteome</keyword>
<gene>
    <name evidence="5" type="ORF">G7Z17_g2154</name>
</gene>
<sequence length="406" mass="43732">MGAPIVAASINYRLHGWGFLHSADLAAEGSTNLGFRDQRLALHWVKENIGKFGGDPKHVTIWGESAGARSVGAQLVAYGGRNDGLFHGAVLQSGSSLPGILKPATASSWAPYYNKLLEATSCASASDSVSCLRRVPTAQLSSIFNSSFAAAPGWGQVVDNDFFVAPGDSLLKQGKFVKVPLLLGANFDEGTAYATAGISTTDQFLALVKGAGVDASIAEEIAELYPDDPALGIPATLEGRPGGSIASFGQQWKRVAAYRGDVTQHAARRLTAQSWAGSKVPVWSYHWNVLVNGIKPVYGATHFQEVVFVFNNIQANGYDTPVSANPLTGQPKSFIHLANLMSRMWVSFFTQGNPNYHQAGSIKWPKYETKNPKNLVFDVNTTKLAYGSPDTYRDEEISFIIDHLYS</sequence>
<dbReference type="PANTHER" id="PTHR43918">
    <property type="entry name" value="ACETYLCHOLINESTERASE"/>
    <property type="match status" value="1"/>
</dbReference>
<proteinExistence type="inferred from homology"/>
<comment type="similarity">
    <text evidence="1 3">Belongs to the type-B carboxylesterase/lipase family.</text>
</comment>
<dbReference type="InterPro" id="IPR019826">
    <property type="entry name" value="Carboxylesterase_B_AS"/>
</dbReference>